<evidence type="ECO:0000313" key="5">
    <source>
        <dbReference type="Proteomes" id="UP000574317"/>
    </source>
</evidence>
<dbReference type="GO" id="GO:0008270">
    <property type="term" value="F:zinc ion binding"/>
    <property type="evidence" value="ECO:0007669"/>
    <property type="project" value="InterPro"/>
</dbReference>
<evidence type="ECO:0000256" key="1">
    <source>
        <dbReference type="ARBA" id="ARBA00004123"/>
    </source>
</evidence>
<evidence type="ECO:0000259" key="3">
    <source>
        <dbReference type="SMART" id="SM00906"/>
    </source>
</evidence>
<dbReference type="InterPro" id="IPR050613">
    <property type="entry name" value="Sec_Metabolite_Reg"/>
</dbReference>
<dbReference type="PANTHER" id="PTHR31001">
    <property type="entry name" value="UNCHARACTERIZED TRANSCRIPTIONAL REGULATORY PROTEIN"/>
    <property type="match status" value="1"/>
</dbReference>
<dbReference type="GO" id="GO:0003677">
    <property type="term" value="F:DNA binding"/>
    <property type="evidence" value="ECO:0007669"/>
    <property type="project" value="InterPro"/>
</dbReference>
<reference evidence="4 5" key="1">
    <citation type="submission" date="2020-05" db="EMBL/GenBank/DDBJ databases">
        <title>Identification and distribution of gene clusters putatively required for synthesis of sphingolipid metabolism inhibitors in phylogenetically diverse species of the filamentous fungus Fusarium.</title>
        <authorList>
            <person name="Kim H.-S."/>
            <person name="Busman M."/>
            <person name="Brown D.W."/>
            <person name="Divon H."/>
            <person name="Uhlig S."/>
            <person name="Proctor R.H."/>
        </authorList>
    </citation>
    <scope>NUCLEOTIDE SEQUENCE [LARGE SCALE GENOMIC DNA]</scope>
    <source>
        <strain evidence="4 5">NRRL 25196</strain>
    </source>
</reference>
<keyword evidence="5" id="KW-1185">Reference proteome</keyword>
<sequence length="573" mass="64486">MAGRIASLERSLAEATTHVNLHCSSFEPITTTKEKTSPKDLLIHKGSTGQYLNEILVARVLGEDESIATALTTSQHESGALLSSPFDLMGIMSSPCYAQHPSAFHPSKANAIELWNIYLNNVEIILGLKMTHIPTDEVRVYSAIVDPASANLDDLAFCYSVYFAAVVSLQEPIVLFSNKNAELQRFKTGIEQAFAHGDFFNRPTLIGLRALAIYLSAIRVHNRGKSVWMLNGLVIRVAQSLGLHKDGTKLGLPPFESELRRRLWWHIITRDSRSGEDFGLEDPNDLLLTSDVKLPLNINDADIFSGMEELPVERTEWTSMTFSLINIDLAKAMETLKAGNHSTSTLSKEGRDKIIQEVHTRVQIRLEKCNPITPHQRLTVHCANYLLRKLDFVTNQQWLLSQKREVNDCVLKEETLVAALDILEARTAVDDPFLAQFSWAKKVHPQYHVTLYVLWYLCSKPQGPHAERAWVAIDRIFDQEMAFDFIGCTRAKPAILKALRTKAETLRRNLDAPTARAGCSLEPATSTELKHIENPLEFIEGFNLDEEVFEDGVPWSSWTSLLQELQADQLLFQ</sequence>
<proteinExistence type="predicted"/>
<dbReference type="AlphaFoldDB" id="A0A8H5N2S5"/>
<dbReference type="CDD" id="cd12148">
    <property type="entry name" value="fungal_TF_MHR"/>
    <property type="match status" value="1"/>
</dbReference>
<comment type="subcellular location">
    <subcellularLocation>
        <location evidence="1">Nucleus</location>
    </subcellularLocation>
</comment>
<dbReference type="Proteomes" id="UP000574317">
    <property type="component" value="Unassembled WGS sequence"/>
</dbReference>
<feature type="domain" description="Xylanolytic transcriptional activator regulatory" evidence="3">
    <location>
        <begin position="227"/>
        <end position="301"/>
    </location>
</feature>
<keyword evidence="2" id="KW-0539">Nucleus</keyword>
<dbReference type="GO" id="GO:0005634">
    <property type="term" value="C:nucleus"/>
    <property type="evidence" value="ECO:0007669"/>
    <property type="project" value="UniProtKB-SubCell"/>
</dbReference>
<name>A0A8H5N2S5_9HYPO</name>
<organism evidence="4 5">
    <name type="scientific">Fusarium napiforme</name>
    <dbReference type="NCBI Taxonomy" id="42672"/>
    <lineage>
        <taxon>Eukaryota</taxon>
        <taxon>Fungi</taxon>
        <taxon>Dikarya</taxon>
        <taxon>Ascomycota</taxon>
        <taxon>Pezizomycotina</taxon>
        <taxon>Sordariomycetes</taxon>
        <taxon>Hypocreomycetidae</taxon>
        <taxon>Hypocreales</taxon>
        <taxon>Nectriaceae</taxon>
        <taxon>Fusarium</taxon>
        <taxon>Fusarium fujikuroi species complex</taxon>
    </lineage>
</organism>
<dbReference type="EMBL" id="JAAOAO010000274">
    <property type="protein sequence ID" value="KAF5551451.1"/>
    <property type="molecule type" value="Genomic_DNA"/>
</dbReference>
<protein>
    <recommendedName>
        <fullName evidence="3">Xylanolytic transcriptional activator regulatory domain-containing protein</fullName>
    </recommendedName>
</protein>
<evidence type="ECO:0000313" key="4">
    <source>
        <dbReference type="EMBL" id="KAF5551451.1"/>
    </source>
</evidence>
<dbReference type="GO" id="GO:0006351">
    <property type="term" value="P:DNA-templated transcription"/>
    <property type="evidence" value="ECO:0007669"/>
    <property type="project" value="InterPro"/>
</dbReference>
<gene>
    <name evidence="4" type="ORF">FNAPI_7463</name>
</gene>
<evidence type="ECO:0000256" key="2">
    <source>
        <dbReference type="ARBA" id="ARBA00023242"/>
    </source>
</evidence>
<comment type="caution">
    <text evidence="4">The sequence shown here is derived from an EMBL/GenBank/DDBJ whole genome shotgun (WGS) entry which is preliminary data.</text>
</comment>
<dbReference type="PANTHER" id="PTHR31001:SF57">
    <property type="entry name" value="ZN(II)2CYS6 TRANSCRIPTION FACTOR (EUROFUNG)"/>
    <property type="match status" value="1"/>
</dbReference>
<dbReference type="Pfam" id="PF04082">
    <property type="entry name" value="Fungal_trans"/>
    <property type="match status" value="1"/>
</dbReference>
<dbReference type="SMART" id="SM00906">
    <property type="entry name" value="Fungal_trans"/>
    <property type="match status" value="1"/>
</dbReference>
<accession>A0A8H5N2S5</accession>
<dbReference type="InterPro" id="IPR007219">
    <property type="entry name" value="XnlR_reg_dom"/>
</dbReference>